<accession>A0A5A7SF03</accession>
<dbReference type="AlphaFoldDB" id="A0A5A7SF03"/>
<dbReference type="Proteomes" id="UP000322244">
    <property type="component" value="Unassembled WGS sequence"/>
</dbReference>
<reference evidence="2 3" key="1">
    <citation type="submission" date="2019-07" db="EMBL/GenBank/DDBJ databases">
        <title>Rhodococcus cavernicolus sp. nov., isolated from a cave.</title>
        <authorList>
            <person name="Lee S.D."/>
        </authorList>
    </citation>
    <scope>NUCLEOTIDE SEQUENCE [LARGE SCALE GENOMIC DNA]</scope>
    <source>
        <strain evidence="2 3">C1-24</strain>
    </source>
</reference>
<evidence type="ECO:0000313" key="3">
    <source>
        <dbReference type="Proteomes" id="UP000322244"/>
    </source>
</evidence>
<keyword evidence="3" id="KW-1185">Reference proteome</keyword>
<sequence>MAPDRPAWHDVPVLTTVASPVLSRRSSFRLAGIAAVGVVGVSTVAACSNGDDAAPEPPDPLIAQEEAARQNAADARSAAALAPDRTAALTLIAAERTAHADALRTEVARLVGTYPDGSTPSADPTTTQSSVAPAPPPAVDALRAQLVGAQNSAAALARTQSDYRAGLLGSISAACAVHAGVLLR</sequence>
<proteinExistence type="predicted"/>
<evidence type="ECO:0000313" key="2">
    <source>
        <dbReference type="EMBL" id="KAA0023287.1"/>
    </source>
</evidence>
<evidence type="ECO:0000256" key="1">
    <source>
        <dbReference type="SAM" id="MobiDB-lite"/>
    </source>
</evidence>
<organism evidence="2 3">
    <name type="scientific">Antrihabitans cavernicola</name>
    <dbReference type="NCBI Taxonomy" id="2495913"/>
    <lineage>
        <taxon>Bacteria</taxon>
        <taxon>Bacillati</taxon>
        <taxon>Actinomycetota</taxon>
        <taxon>Actinomycetes</taxon>
        <taxon>Mycobacteriales</taxon>
        <taxon>Nocardiaceae</taxon>
        <taxon>Antrihabitans</taxon>
    </lineage>
</organism>
<name>A0A5A7SF03_9NOCA</name>
<comment type="caution">
    <text evidence="2">The sequence shown here is derived from an EMBL/GenBank/DDBJ whole genome shotgun (WGS) entry which is preliminary data.</text>
</comment>
<protein>
    <submittedName>
        <fullName evidence="2">Uncharacterized protein</fullName>
    </submittedName>
</protein>
<gene>
    <name evidence="2" type="ORF">FOY51_07645</name>
</gene>
<dbReference type="OrthoDB" id="4571285at2"/>
<feature type="region of interest" description="Disordered" evidence="1">
    <location>
        <begin position="114"/>
        <end position="135"/>
    </location>
</feature>
<dbReference type="RefSeq" id="WP_149429631.1">
    <property type="nucleotide sequence ID" value="NZ_VLNY01000003.1"/>
</dbReference>
<feature type="compositionally biased region" description="Polar residues" evidence="1">
    <location>
        <begin position="116"/>
        <end position="130"/>
    </location>
</feature>
<dbReference type="EMBL" id="VLNY01000003">
    <property type="protein sequence ID" value="KAA0023287.1"/>
    <property type="molecule type" value="Genomic_DNA"/>
</dbReference>